<dbReference type="InterPro" id="IPR013783">
    <property type="entry name" value="Ig-like_fold"/>
</dbReference>
<feature type="domain" description="Bacterial Ig-like" evidence="2">
    <location>
        <begin position="77"/>
        <end position="162"/>
    </location>
</feature>
<feature type="region of interest" description="Disordered" evidence="1">
    <location>
        <begin position="165"/>
        <end position="214"/>
    </location>
</feature>
<dbReference type="GO" id="GO:0005975">
    <property type="term" value="P:carbohydrate metabolic process"/>
    <property type="evidence" value="ECO:0007669"/>
    <property type="project" value="UniProtKB-ARBA"/>
</dbReference>
<dbReference type="Pfam" id="PF16640">
    <property type="entry name" value="Big_3_5"/>
    <property type="match status" value="1"/>
</dbReference>
<evidence type="ECO:0000256" key="1">
    <source>
        <dbReference type="SAM" id="MobiDB-lite"/>
    </source>
</evidence>
<sequence>MKDVGHSRSLQRNVGRSWLTAALTGALAIGVLAATPGSAYAIQAPQGAKAASLLPSGPVKTGFVVTVRRQIATTTALTSSQNPTKVGHSVTFTATVRATGSNIIPTGTIVFRDGSRELGSAALEGTGQATYSTSSLDEASHNITAFYQGNASFDPSTSPVLIQKIEAEKKDDDKKKDEEKKKKKEKEEQDKKEKDDNWKDDDEEEDDDPGVIRHHDHDDLDHLCRHFRHDNFDEDDESGSSRHHRRERSDRLRRLCAQWHRENRHVTLVDKGIRRHVEGYYDHGGGHRSHWDSHHHRHGWVPGHRHEYHEHYKPHKKFHHKKHHYVKPVHHFAVTG</sequence>
<dbReference type="EMBL" id="QOIL01000003">
    <property type="protein sequence ID" value="RCG32371.1"/>
    <property type="molecule type" value="Genomic_DNA"/>
</dbReference>
<evidence type="ECO:0000259" key="2">
    <source>
        <dbReference type="Pfam" id="PF16640"/>
    </source>
</evidence>
<evidence type="ECO:0000313" key="4">
    <source>
        <dbReference type="Proteomes" id="UP000253094"/>
    </source>
</evidence>
<feature type="compositionally biased region" description="Acidic residues" evidence="1">
    <location>
        <begin position="198"/>
        <end position="209"/>
    </location>
</feature>
<reference evidence="3 4" key="1">
    <citation type="submission" date="2018-06" db="EMBL/GenBank/DDBJ databases">
        <title>Sphaerisporangium craniellae sp. nov., isolated from a marine sponge in the South China Sea.</title>
        <authorList>
            <person name="Li L."/>
        </authorList>
    </citation>
    <scope>NUCLEOTIDE SEQUENCE [LARGE SCALE GENOMIC DNA]</scope>
    <source>
        <strain evidence="3 4">CCTCC AA 208026</strain>
    </source>
</reference>
<accession>A0A367FQ12</accession>
<feature type="compositionally biased region" description="Basic and acidic residues" evidence="1">
    <location>
        <begin position="165"/>
        <end position="197"/>
    </location>
</feature>
<evidence type="ECO:0000313" key="3">
    <source>
        <dbReference type="EMBL" id="RCG32371.1"/>
    </source>
</evidence>
<dbReference type="OrthoDB" id="5116909at2"/>
<dbReference type="Proteomes" id="UP000253094">
    <property type="component" value="Unassembled WGS sequence"/>
</dbReference>
<protein>
    <submittedName>
        <fullName evidence="3">Ig-like domain repeat protein</fullName>
    </submittedName>
</protein>
<dbReference type="AlphaFoldDB" id="A0A367FQ12"/>
<comment type="caution">
    <text evidence="3">The sequence shown here is derived from an EMBL/GenBank/DDBJ whole genome shotgun (WGS) entry which is preliminary data.</text>
</comment>
<name>A0A367FQ12_9ACTN</name>
<keyword evidence="4" id="KW-1185">Reference proteome</keyword>
<organism evidence="3 4">
    <name type="scientific">Sphaerisporangium album</name>
    <dbReference type="NCBI Taxonomy" id="509200"/>
    <lineage>
        <taxon>Bacteria</taxon>
        <taxon>Bacillati</taxon>
        <taxon>Actinomycetota</taxon>
        <taxon>Actinomycetes</taxon>
        <taxon>Streptosporangiales</taxon>
        <taxon>Streptosporangiaceae</taxon>
        <taxon>Sphaerisporangium</taxon>
    </lineage>
</organism>
<proteinExistence type="predicted"/>
<feature type="region of interest" description="Disordered" evidence="1">
    <location>
        <begin position="231"/>
        <end position="250"/>
    </location>
</feature>
<dbReference type="Gene3D" id="2.60.40.10">
    <property type="entry name" value="Immunoglobulins"/>
    <property type="match status" value="1"/>
</dbReference>
<gene>
    <name evidence="3" type="ORF">DQ384_07725</name>
</gene>
<dbReference type="InterPro" id="IPR032109">
    <property type="entry name" value="Big_3_5"/>
</dbReference>